<dbReference type="EMBL" id="AZGA01000084">
    <property type="protein sequence ID" value="KRM31041.1"/>
    <property type="molecule type" value="Genomic_DNA"/>
</dbReference>
<evidence type="ECO:0000313" key="13">
    <source>
        <dbReference type="EMBL" id="KRM31041.1"/>
    </source>
</evidence>
<keyword evidence="14" id="KW-1185">Reference proteome</keyword>
<dbReference type="AlphaFoldDB" id="A0A0R1XMA9"/>
<keyword evidence="10" id="KW-0408">Iron</keyword>
<dbReference type="PANTHER" id="PTHR43141:SF5">
    <property type="entry name" value="CYTOCHROME BD-I UBIQUINOL OXIDASE SUBUNIT 2"/>
    <property type="match status" value="1"/>
</dbReference>
<keyword evidence="6 12" id="KW-0812">Transmembrane</keyword>
<proteinExistence type="inferred from homology"/>
<keyword evidence="9 12" id="KW-1133">Transmembrane helix</keyword>
<reference evidence="13 14" key="1">
    <citation type="journal article" date="2015" name="Genome Announc.">
        <title>Expanding the biotechnology potential of lactobacilli through comparative genomics of 213 strains and associated genera.</title>
        <authorList>
            <person name="Sun Z."/>
            <person name="Harris H.M."/>
            <person name="McCann A."/>
            <person name="Guo C."/>
            <person name="Argimon S."/>
            <person name="Zhang W."/>
            <person name="Yang X."/>
            <person name="Jeffery I.B."/>
            <person name="Cooney J.C."/>
            <person name="Kagawa T.F."/>
            <person name="Liu W."/>
            <person name="Song Y."/>
            <person name="Salvetti E."/>
            <person name="Wrobel A."/>
            <person name="Rasinkangas P."/>
            <person name="Parkhill J."/>
            <person name="Rea M.C."/>
            <person name="O'Sullivan O."/>
            <person name="Ritari J."/>
            <person name="Douillard F.P."/>
            <person name="Paul Ross R."/>
            <person name="Yang R."/>
            <person name="Briner A.E."/>
            <person name="Felis G.E."/>
            <person name="de Vos W.M."/>
            <person name="Barrangou R."/>
            <person name="Klaenhammer T.R."/>
            <person name="Caufield P.W."/>
            <person name="Cui Y."/>
            <person name="Zhang H."/>
            <person name="O'Toole P.W."/>
        </authorList>
    </citation>
    <scope>NUCLEOTIDE SEQUENCE [LARGE SCALE GENOMIC DNA]</scope>
    <source>
        <strain evidence="13 14">DSM 18527</strain>
    </source>
</reference>
<dbReference type="GO" id="GO:0070069">
    <property type="term" value="C:cytochrome complex"/>
    <property type="evidence" value="ECO:0007669"/>
    <property type="project" value="TreeGrafter"/>
</dbReference>
<feature type="transmembrane region" description="Helical" evidence="12">
    <location>
        <begin position="159"/>
        <end position="179"/>
    </location>
</feature>
<comment type="caution">
    <text evidence="13">The sequence shown here is derived from an EMBL/GenBank/DDBJ whole genome shotgun (WGS) entry which is preliminary data.</text>
</comment>
<dbReference type="eggNOG" id="COG1294">
    <property type="taxonomic scope" value="Bacteria"/>
</dbReference>
<evidence type="ECO:0000256" key="6">
    <source>
        <dbReference type="ARBA" id="ARBA00022692"/>
    </source>
</evidence>
<name>A0A0R1XMA9_9LACO</name>
<evidence type="ECO:0000256" key="4">
    <source>
        <dbReference type="ARBA" id="ARBA00022475"/>
    </source>
</evidence>
<keyword evidence="7" id="KW-0479">Metal-binding</keyword>
<gene>
    <name evidence="13" type="ORF">FC83_GL001042</name>
</gene>
<dbReference type="GO" id="GO:0019646">
    <property type="term" value="P:aerobic electron transport chain"/>
    <property type="evidence" value="ECO:0007669"/>
    <property type="project" value="TreeGrafter"/>
</dbReference>
<keyword evidence="8" id="KW-0249">Electron transport</keyword>
<protein>
    <submittedName>
        <fullName evidence="13">Cytochrome d ubiquinol oxidase, subunit II</fullName>
    </submittedName>
</protein>
<evidence type="ECO:0000256" key="8">
    <source>
        <dbReference type="ARBA" id="ARBA00022982"/>
    </source>
</evidence>
<dbReference type="GO" id="GO:0005886">
    <property type="term" value="C:plasma membrane"/>
    <property type="evidence" value="ECO:0007669"/>
    <property type="project" value="UniProtKB-SubCell"/>
</dbReference>
<feature type="transmembrane region" description="Helical" evidence="12">
    <location>
        <begin position="300"/>
        <end position="325"/>
    </location>
</feature>
<keyword evidence="4" id="KW-1003">Cell membrane</keyword>
<sequence length="333" mass="37099">MSALQLLWFILIAVLFIGFFFLEGFDFGVGMATRVLARNDDDREALIATIGPHWDGNEVWLITAGGAMFASFPLWYASLFSGYYILLFLTLCALIFRGVSFEFSANAETAGGRHFWYWALCIGSTVAPFLLGMMFTSLIQGLPMDKNGDIFAGLWDNVNLLSIVGGVAVTLLCLIHGLNFIRLKIDGNLRDRARNLVEKLYWVLFAGEVVFAILLFIFTDFFKERPISTLLLLVLIVALSAISMYCAYADHEGWGFITSGLTLGSIVILLFNGLFPRVLIADNPAHSLLIKDASASPYTLKIMTIVACILLPIMLAYFIWSFFIFKRRVKASA</sequence>
<dbReference type="NCBIfam" id="TIGR00203">
    <property type="entry name" value="cydB"/>
    <property type="match status" value="1"/>
</dbReference>
<evidence type="ECO:0000256" key="2">
    <source>
        <dbReference type="ARBA" id="ARBA00007543"/>
    </source>
</evidence>
<dbReference type="RefSeq" id="WP_057002889.1">
    <property type="nucleotide sequence ID" value="NZ_AZGA01000084.1"/>
</dbReference>
<feature type="transmembrane region" description="Helical" evidence="12">
    <location>
        <begin position="83"/>
        <end position="103"/>
    </location>
</feature>
<evidence type="ECO:0000256" key="12">
    <source>
        <dbReference type="SAM" id="Phobius"/>
    </source>
</evidence>
<evidence type="ECO:0000256" key="9">
    <source>
        <dbReference type="ARBA" id="ARBA00022989"/>
    </source>
</evidence>
<keyword evidence="3" id="KW-0813">Transport</keyword>
<feature type="transmembrane region" description="Helical" evidence="12">
    <location>
        <begin position="260"/>
        <end position="280"/>
    </location>
</feature>
<evidence type="ECO:0000313" key="14">
    <source>
        <dbReference type="Proteomes" id="UP000051236"/>
    </source>
</evidence>
<dbReference type="GO" id="GO:0009055">
    <property type="term" value="F:electron transfer activity"/>
    <property type="evidence" value="ECO:0007669"/>
    <property type="project" value="TreeGrafter"/>
</dbReference>
<evidence type="ECO:0000256" key="1">
    <source>
        <dbReference type="ARBA" id="ARBA00004651"/>
    </source>
</evidence>
<evidence type="ECO:0000256" key="7">
    <source>
        <dbReference type="ARBA" id="ARBA00022723"/>
    </source>
</evidence>
<feature type="transmembrane region" description="Helical" evidence="12">
    <location>
        <begin position="6"/>
        <end position="25"/>
    </location>
</feature>
<feature type="transmembrane region" description="Helical" evidence="12">
    <location>
        <begin position="115"/>
        <end position="139"/>
    </location>
</feature>
<feature type="transmembrane region" description="Helical" evidence="12">
    <location>
        <begin position="230"/>
        <end position="248"/>
    </location>
</feature>
<dbReference type="InterPro" id="IPR003317">
    <property type="entry name" value="Cyt-d_oxidase_su2"/>
</dbReference>
<evidence type="ECO:0000256" key="5">
    <source>
        <dbReference type="ARBA" id="ARBA00022617"/>
    </source>
</evidence>
<evidence type="ECO:0000256" key="10">
    <source>
        <dbReference type="ARBA" id="ARBA00023004"/>
    </source>
</evidence>
<dbReference type="GO" id="GO:0016682">
    <property type="term" value="F:oxidoreductase activity, acting on diphenols and related substances as donors, oxygen as acceptor"/>
    <property type="evidence" value="ECO:0007669"/>
    <property type="project" value="TreeGrafter"/>
</dbReference>
<dbReference type="PANTHER" id="PTHR43141">
    <property type="entry name" value="CYTOCHROME BD2 SUBUNIT II"/>
    <property type="match status" value="1"/>
</dbReference>
<keyword evidence="5" id="KW-0349">Heme</keyword>
<dbReference type="STRING" id="1423734.FC83_GL001042"/>
<dbReference type="Pfam" id="PF02322">
    <property type="entry name" value="Cyt_bd_oxida_II"/>
    <property type="match status" value="1"/>
</dbReference>
<comment type="subcellular location">
    <subcellularLocation>
        <location evidence="1">Cell membrane</location>
        <topology evidence="1">Multi-pass membrane protein</topology>
    </subcellularLocation>
</comment>
<accession>A0A0R1XMA9</accession>
<keyword evidence="11 12" id="KW-0472">Membrane</keyword>
<dbReference type="PIRSF" id="PIRSF000267">
    <property type="entry name" value="Cyt_oxidse_sub2"/>
    <property type="match status" value="1"/>
</dbReference>
<comment type="similarity">
    <text evidence="2">Belongs to the cytochrome ubiquinol oxidase subunit 2 family.</text>
</comment>
<dbReference type="PATRIC" id="fig|1423734.3.peg.1057"/>
<feature type="transmembrane region" description="Helical" evidence="12">
    <location>
        <begin position="200"/>
        <end position="218"/>
    </location>
</feature>
<dbReference type="Proteomes" id="UP000051236">
    <property type="component" value="Unassembled WGS sequence"/>
</dbReference>
<evidence type="ECO:0000256" key="11">
    <source>
        <dbReference type="ARBA" id="ARBA00023136"/>
    </source>
</evidence>
<dbReference type="GO" id="GO:0046872">
    <property type="term" value="F:metal ion binding"/>
    <property type="evidence" value="ECO:0007669"/>
    <property type="project" value="UniProtKB-KW"/>
</dbReference>
<organism evidence="13 14">
    <name type="scientific">Agrilactobacillus composti DSM 18527 = JCM 14202</name>
    <dbReference type="NCBI Taxonomy" id="1423734"/>
    <lineage>
        <taxon>Bacteria</taxon>
        <taxon>Bacillati</taxon>
        <taxon>Bacillota</taxon>
        <taxon>Bacilli</taxon>
        <taxon>Lactobacillales</taxon>
        <taxon>Lactobacillaceae</taxon>
        <taxon>Agrilactobacillus</taxon>
    </lineage>
</organism>
<evidence type="ECO:0000256" key="3">
    <source>
        <dbReference type="ARBA" id="ARBA00022448"/>
    </source>
</evidence>